<organism evidence="2 3">
    <name type="scientific">Halovivax cerinus</name>
    <dbReference type="NCBI Taxonomy" id="1487865"/>
    <lineage>
        <taxon>Archaea</taxon>
        <taxon>Methanobacteriati</taxon>
        <taxon>Methanobacteriota</taxon>
        <taxon>Stenosarchaea group</taxon>
        <taxon>Halobacteria</taxon>
        <taxon>Halobacteriales</taxon>
        <taxon>Natrialbaceae</taxon>
        <taxon>Halovivax</taxon>
    </lineage>
</organism>
<gene>
    <name evidence="2" type="ORF">ACFOUR_00445</name>
</gene>
<evidence type="ECO:0000256" key="1">
    <source>
        <dbReference type="SAM" id="MobiDB-lite"/>
    </source>
</evidence>
<keyword evidence="3" id="KW-1185">Reference proteome</keyword>
<proteinExistence type="predicted"/>
<name>A0ABD5NJ19_9EURY</name>
<evidence type="ECO:0000313" key="3">
    <source>
        <dbReference type="Proteomes" id="UP001595846"/>
    </source>
</evidence>
<dbReference type="RefSeq" id="WP_256532220.1">
    <property type="nucleotide sequence ID" value="NZ_CP101824.1"/>
</dbReference>
<dbReference type="GeneID" id="73904998"/>
<accession>A0ABD5NJ19</accession>
<comment type="caution">
    <text evidence="2">The sequence shown here is derived from an EMBL/GenBank/DDBJ whole genome shotgun (WGS) entry which is preliminary data.</text>
</comment>
<dbReference type="EMBL" id="JBHSAQ010000001">
    <property type="protein sequence ID" value="MFC3956841.1"/>
    <property type="molecule type" value="Genomic_DNA"/>
</dbReference>
<evidence type="ECO:0000313" key="2">
    <source>
        <dbReference type="EMBL" id="MFC3956841.1"/>
    </source>
</evidence>
<protein>
    <recommendedName>
        <fullName evidence="4">Lipoprotein</fullName>
    </recommendedName>
</protein>
<reference evidence="2 3" key="1">
    <citation type="journal article" date="2019" name="Int. J. Syst. Evol. Microbiol.">
        <title>The Global Catalogue of Microorganisms (GCM) 10K type strain sequencing project: providing services to taxonomists for standard genome sequencing and annotation.</title>
        <authorList>
            <consortium name="The Broad Institute Genomics Platform"/>
            <consortium name="The Broad Institute Genome Sequencing Center for Infectious Disease"/>
            <person name="Wu L."/>
            <person name="Ma J."/>
        </authorList>
    </citation>
    <scope>NUCLEOTIDE SEQUENCE [LARGE SCALE GENOMIC DNA]</scope>
    <source>
        <strain evidence="2 3">IBRC-M 10256</strain>
    </source>
</reference>
<dbReference type="AlphaFoldDB" id="A0ABD5NJ19"/>
<evidence type="ECO:0008006" key="4">
    <source>
        <dbReference type="Google" id="ProtNLM"/>
    </source>
</evidence>
<feature type="region of interest" description="Disordered" evidence="1">
    <location>
        <begin position="33"/>
        <end position="54"/>
    </location>
</feature>
<sequence length="229" mass="23940">MHRSVSKRRLLVVIGLASLVLLAGCTNAGIDGAASPGGDESDTTDPGSNGGSADDLAEAEWQAFEYDRAATYTYDVYMEGDGDGTIVWDVSDVTADEATVSLSYDVGETSYETTVTGATTDIQSQLAFSPAGAFLMVSLFSPTIGYFEGETLAVGNEWSVQTPDGSMRTAVTGIDAYAGVECYTGSIEVDGAVVHESCISPEVGLAPYVAYYEAGETTVSMELVDFSTN</sequence>
<dbReference type="Proteomes" id="UP001595846">
    <property type="component" value="Unassembled WGS sequence"/>
</dbReference>
<dbReference type="PROSITE" id="PS51257">
    <property type="entry name" value="PROKAR_LIPOPROTEIN"/>
    <property type="match status" value="1"/>
</dbReference>